<name>A0A6L2JM81_TANCI</name>
<dbReference type="SMART" id="SM00343">
    <property type="entry name" value="ZnF_C2HC"/>
    <property type="match status" value="1"/>
</dbReference>
<keyword evidence="1" id="KW-0862">Zinc</keyword>
<dbReference type="GO" id="GO:0008270">
    <property type="term" value="F:zinc ion binding"/>
    <property type="evidence" value="ECO:0007669"/>
    <property type="project" value="UniProtKB-KW"/>
</dbReference>
<organism evidence="4">
    <name type="scientific">Tanacetum cinerariifolium</name>
    <name type="common">Dalmatian daisy</name>
    <name type="synonym">Chrysanthemum cinerariifolium</name>
    <dbReference type="NCBI Taxonomy" id="118510"/>
    <lineage>
        <taxon>Eukaryota</taxon>
        <taxon>Viridiplantae</taxon>
        <taxon>Streptophyta</taxon>
        <taxon>Embryophyta</taxon>
        <taxon>Tracheophyta</taxon>
        <taxon>Spermatophyta</taxon>
        <taxon>Magnoliopsida</taxon>
        <taxon>eudicotyledons</taxon>
        <taxon>Gunneridae</taxon>
        <taxon>Pentapetalae</taxon>
        <taxon>asterids</taxon>
        <taxon>campanulids</taxon>
        <taxon>Asterales</taxon>
        <taxon>Asteraceae</taxon>
        <taxon>Asteroideae</taxon>
        <taxon>Anthemideae</taxon>
        <taxon>Anthemidinae</taxon>
        <taxon>Tanacetum</taxon>
    </lineage>
</organism>
<evidence type="ECO:0000256" key="1">
    <source>
        <dbReference type="PROSITE-ProRule" id="PRU00047"/>
    </source>
</evidence>
<feature type="domain" description="CCHC-type" evidence="3">
    <location>
        <begin position="45"/>
        <end position="59"/>
    </location>
</feature>
<protein>
    <submittedName>
        <fullName evidence="4">Ribonuclease H-like domain-containing protein</fullName>
    </submittedName>
</protein>
<accession>A0A6L2JM81</accession>
<reference evidence="4" key="1">
    <citation type="journal article" date="2019" name="Sci. Rep.">
        <title>Draft genome of Tanacetum cinerariifolium, the natural source of mosquito coil.</title>
        <authorList>
            <person name="Yamashiro T."/>
            <person name="Shiraishi A."/>
            <person name="Satake H."/>
            <person name="Nakayama K."/>
        </authorList>
    </citation>
    <scope>NUCLEOTIDE SEQUENCE</scope>
</reference>
<dbReference type="InterPro" id="IPR001878">
    <property type="entry name" value="Znf_CCHC"/>
</dbReference>
<dbReference type="AlphaFoldDB" id="A0A6L2JM81"/>
<sequence length="267" mass="30878">MKDMDLRWQMAMLTMRARKFLKNTGRKLTVNGNETIGFDKSKVECYNCQERGHFARECRALRNQDNKHKESLRRSVPVETSTSTALVSYDGLGGYDRSNQAEEGPNYALMAFSSSSSDSEGYENYYAVSPPYIGNFMPPTPNLSFTFLDEFVNKPVVENYNEEEDVSQPKIKKKIVRPIIAKIEFVKSKQQEKTARKTVKQVEQHRQNTHNNEEEDVSQPKIKKKIVRPIIAKIEFVKSKQQEKTARKTVKQVEQHRQNTHSPRGNQ</sequence>
<dbReference type="SUPFAM" id="SSF57756">
    <property type="entry name" value="Retrovirus zinc finger-like domains"/>
    <property type="match status" value="1"/>
</dbReference>
<feature type="compositionally biased region" description="Basic and acidic residues" evidence="2">
    <location>
        <begin position="238"/>
        <end position="257"/>
    </location>
</feature>
<dbReference type="Pfam" id="PF00098">
    <property type="entry name" value="zf-CCHC"/>
    <property type="match status" value="1"/>
</dbReference>
<evidence type="ECO:0000313" key="4">
    <source>
        <dbReference type="EMBL" id="GEU37707.1"/>
    </source>
</evidence>
<keyword evidence="1" id="KW-0863">Zinc-finger</keyword>
<gene>
    <name evidence="4" type="ORF">Tci_009685</name>
</gene>
<feature type="region of interest" description="Disordered" evidence="2">
    <location>
        <begin position="238"/>
        <end position="267"/>
    </location>
</feature>
<evidence type="ECO:0000256" key="2">
    <source>
        <dbReference type="SAM" id="MobiDB-lite"/>
    </source>
</evidence>
<proteinExistence type="predicted"/>
<feature type="compositionally biased region" description="Basic and acidic residues" evidence="2">
    <location>
        <begin position="193"/>
        <end position="206"/>
    </location>
</feature>
<keyword evidence="1" id="KW-0479">Metal-binding</keyword>
<evidence type="ECO:0000259" key="3">
    <source>
        <dbReference type="PROSITE" id="PS50158"/>
    </source>
</evidence>
<dbReference type="Gene3D" id="4.10.60.10">
    <property type="entry name" value="Zinc finger, CCHC-type"/>
    <property type="match status" value="1"/>
</dbReference>
<comment type="caution">
    <text evidence="4">The sequence shown here is derived from an EMBL/GenBank/DDBJ whole genome shotgun (WGS) entry which is preliminary data.</text>
</comment>
<dbReference type="GO" id="GO:0003676">
    <property type="term" value="F:nucleic acid binding"/>
    <property type="evidence" value="ECO:0007669"/>
    <property type="project" value="InterPro"/>
</dbReference>
<dbReference type="PROSITE" id="PS50158">
    <property type="entry name" value="ZF_CCHC"/>
    <property type="match status" value="1"/>
</dbReference>
<dbReference type="InterPro" id="IPR036875">
    <property type="entry name" value="Znf_CCHC_sf"/>
</dbReference>
<dbReference type="EMBL" id="BKCJ010000962">
    <property type="protein sequence ID" value="GEU37707.1"/>
    <property type="molecule type" value="Genomic_DNA"/>
</dbReference>
<feature type="region of interest" description="Disordered" evidence="2">
    <location>
        <begin position="193"/>
        <end position="221"/>
    </location>
</feature>